<gene>
    <name evidence="1" type="ORF">BIFGAL_02781</name>
</gene>
<organism evidence="1 2">
    <name type="scientific">Bifidobacterium gallicum DSM 20093 = LMG 11596</name>
    <dbReference type="NCBI Taxonomy" id="561180"/>
    <lineage>
        <taxon>Bacteria</taxon>
        <taxon>Bacillati</taxon>
        <taxon>Actinomycetota</taxon>
        <taxon>Actinomycetes</taxon>
        <taxon>Bifidobacteriales</taxon>
        <taxon>Bifidobacteriaceae</taxon>
        <taxon>Bifidobacterium</taxon>
    </lineage>
</organism>
<comment type="caution">
    <text evidence="1">The sequence shown here is derived from an EMBL/GenBank/DDBJ whole genome shotgun (WGS) entry which is preliminary data.</text>
</comment>
<reference evidence="1 2" key="1">
    <citation type="submission" date="2009-11" db="EMBL/GenBank/DDBJ databases">
        <authorList>
            <person name="Weinstock G."/>
            <person name="Sodergren E."/>
            <person name="Clifton S."/>
            <person name="Fulton L."/>
            <person name="Fulton B."/>
            <person name="Courtney L."/>
            <person name="Fronick C."/>
            <person name="Harrison M."/>
            <person name="Strong C."/>
            <person name="Farmer C."/>
            <person name="Delahaunty K."/>
            <person name="Markovic C."/>
            <person name="Hall O."/>
            <person name="Minx P."/>
            <person name="Tomlinson C."/>
            <person name="Mitreva M."/>
            <person name="Nelson J."/>
            <person name="Hou S."/>
            <person name="Wollam A."/>
            <person name="Pepin K.H."/>
            <person name="Johnson M."/>
            <person name="Bhonagiri V."/>
            <person name="Nash W.E."/>
            <person name="Warren W."/>
            <person name="Chinwalla A."/>
            <person name="Mardis E.R."/>
            <person name="Wilson R.K."/>
        </authorList>
    </citation>
    <scope>NUCLEOTIDE SEQUENCE [LARGE SCALE GENOMIC DNA]</scope>
    <source>
        <strain evidence="1 2">DSM 20093</strain>
    </source>
</reference>
<dbReference type="Proteomes" id="UP000003656">
    <property type="component" value="Unassembled WGS sequence"/>
</dbReference>
<accession>D1NSM2</accession>
<proteinExistence type="predicted"/>
<dbReference type="STRING" id="561180.BIFGAL_02781"/>
<sequence>MWKGDGRVKLDIKQETDADVLFCLYVQKLLDSGHVDAVEDVMRDYYAGEPGIALDGAVFYANDYGLDIPRKVLEHTLPYLEPDSYGLEACRKLLKKDATHAS</sequence>
<evidence type="ECO:0000313" key="1">
    <source>
        <dbReference type="EMBL" id="EFA23674.1"/>
    </source>
</evidence>
<dbReference type="AlphaFoldDB" id="D1NSM2"/>
<name>D1NSM2_9BIFI</name>
<dbReference type="EMBL" id="ABXB03000001">
    <property type="protein sequence ID" value="EFA23674.1"/>
    <property type="molecule type" value="Genomic_DNA"/>
</dbReference>
<protein>
    <submittedName>
        <fullName evidence="1">Uncharacterized protein</fullName>
    </submittedName>
</protein>
<evidence type="ECO:0000313" key="2">
    <source>
        <dbReference type="Proteomes" id="UP000003656"/>
    </source>
</evidence>